<sequence length="419" mass="45551">MTLEITTLANGMRVITETMPQLETATVGVWADVGARHEDAGINGIAHMLEHMAFKGTARRTARGIAEEIENVGGYLNAYTSRENTVYYARVLKDDVALGVDILSDILLNSTFEPDELERERQVILQEIGQANDTPDDLVFDMLQEATYPGQAMGRPILGTNETVGNMTRDQLAGYIDTHYRGERLVMVGVGKVDHQDLVRRAEDTFGKTSAGPRPAPEAAIYTGGERRETRVLEQAHVTLGFNGLAFDDPDYYAFQVYSTVLGGGMSSRLFQEVREVRGLAYSVYSFAQGYVDGGGLGVYAGTGEKEVADLIPVIAGEMTSLAAKAGADEVARGRAQLKAGLLMSLESSSSRMDQIGRQMLIFGRIIPIEEMVAAIDAVDEQAVERMAIRVLKDGPLSLAAIGPLSALEDYDRIAARFK</sequence>
<feature type="domain" description="Peptidase M16 N-terminal" evidence="5">
    <location>
        <begin position="13"/>
        <end position="160"/>
    </location>
</feature>
<dbReference type="GO" id="GO:0046872">
    <property type="term" value="F:metal ion binding"/>
    <property type="evidence" value="ECO:0007669"/>
    <property type="project" value="InterPro"/>
</dbReference>
<evidence type="ECO:0000259" key="5">
    <source>
        <dbReference type="Pfam" id="PF00675"/>
    </source>
</evidence>
<keyword evidence="3" id="KW-0482">Metalloprotease</keyword>
<evidence type="ECO:0000256" key="4">
    <source>
        <dbReference type="RuleBase" id="RU004447"/>
    </source>
</evidence>
<dbReference type="Gene3D" id="3.30.830.10">
    <property type="entry name" value="Metalloenzyme, LuxS/M16 peptidase-like"/>
    <property type="match status" value="2"/>
</dbReference>
<dbReference type="PROSITE" id="PS00143">
    <property type="entry name" value="INSULINASE"/>
    <property type="match status" value="1"/>
</dbReference>
<dbReference type="FunFam" id="3.30.830.10:FF:000008">
    <property type="entry name" value="Mitochondrial-processing peptidase subunit beta"/>
    <property type="match status" value="1"/>
</dbReference>
<reference evidence="7" key="1">
    <citation type="submission" date="2022-08" db="EMBL/GenBank/DDBJ databases">
        <authorList>
            <person name="Vandamme P."/>
            <person name="Hettiarachchi A."/>
            <person name="Peeters C."/>
            <person name="Cnockaert M."/>
            <person name="Carlier A."/>
        </authorList>
    </citation>
    <scope>NUCLEOTIDE SEQUENCE</scope>
    <source>
        <strain evidence="7">LMG 31809</strain>
    </source>
</reference>
<dbReference type="EMBL" id="JANWOI010000002">
    <property type="protein sequence ID" value="MDA5193355.1"/>
    <property type="molecule type" value="Genomic_DNA"/>
</dbReference>
<gene>
    <name evidence="7" type="ORF">NYP16_05215</name>
</gene>
<keyword evidence="3" id="KW-0378">Hydrolase</keyword>
<evidence type="ECO:0000256" key="2">
    <source>
        <dbReference type="ARBA" id="ARBA00007261"/>
    </source>
</evidence>
<name>A0A9X3TWM9_9PROT</name>
<dbReference type="AlphaFoldDB" id="A0A9X3TWM9"/>
<dbReference type="InterPro" id="IPR011765">
    <property type="entry name" value="Pept_M16_N"/>
</dbReference>
<evidence type="ECO:0000259" key="6">
    <source>
        <dbReference type="Pfam" id="PF05193"/>
    </source>
</evidence>
<organism evidence="7 8">
    <name type="scientific">Govanella unica</name>
    <dbReference type="NCBI Taxonomy" id="2975056"/>
    <lineage>
        <taxon>Bacteria</taxon>
        <taxon>Pseudomonadati</taxon>
        <taxon>Pseudomonadota</taxon>
        <taxon>Alphaproteobacteria</taxon>
        <taxon>Emcibacterales</taxon>
        <taxon>Govanellaceae</taxon>
        <taxon>Govanella</taxon>
    </lineage>
</organism>
<dbReference type="Pfam" id="PF05193">
    <property type="entry name" value="Peptidase_M16_C"/>
    <property type="match status" value="1"/>
</dbReference>
<dbReference type="RefSeq" id="WP_274943057.1">
    <property type="nucleotide sequence ID" value="NZ_JANWOI010000002.1"/>
</dbReference>
<dbReference type="Proteomes" id="UP001141619">
    <property type="component" value="Unassembled WGS sequence"/>
</dbReference>
<evidence type="ECO:0000256" key="3">
    <source>
        <dbReference type="ARBA" id="ARBA00023049"/>
    </source>
</evidence>
<evidence type="ECO:0000313" key="7">
    <source>
        <dbReference type="EMBL" id="MDA5193355.1"/>
    </source>
</evidence>
<comment type="caution">
    <text evidence="7">The sequence shown here is derived from an EMBL/GenBank/DDBJ whole genome shotgun (WGS) entry which is preliminary data.</text>
</comment>
<dbReference type="InterPro" id="IPR007863">
    <property type="entry name" value="Peptidase_M16_C"/>
</dbReference>
<reference evidence="7" key="2">
    <citation type="journal article" date="2023" name="Syst. Appl. Microbiol.">
        <title>Govania unica gen. nov., sp. nov., a rare biosphere bacterium that represents a novel family in the class Alphaproteobacteria.</title>
        <authorList>
            <person name="Vandamme P."/>
            <person name="Peeters C."/>
            <person name="Hettiarachchi A."/>
            <person name="Cnockaert M."/>
            <person name="Carlier A."/>
        </authorList>
    </citation>
    <scope>NUCLEOTIDE SEQUENCE</scope>
    <source>
        <strain evidence="7">LMG 31809</strain>
    </source>
</reference>
<dbReference type="GO" id="GO:0006508">
    <property type="term" value="P:proteolysis"/>
    <property type="evidence" value="ECO:0007669"/>
    <property type="project" value="InterPro"/>
</dbReference>
<dbReference type="InterPro" id="IPR011249">
    <property type="entry name" value="Metalloenz_LuxS/M16"/>
</dbReference>
<feature type="domain" description="Peptidase M16 C-terminal" evidence="6">
    <location>
        <begin position="166"/>
        <end position="338"/>
    </location>
</feature>
<comment type="similarity">
    <text evidence="2 4">Belongs to the peptidase M16 family.</text>
</comment>
<keyword evidence="3" id="KW-0645">Protease</keyword>
<dbReference type="PANTHER" id="PTHR11851:SF49">
    <property type="entry name" value="MITOCHONDRIAL-PROCESSING PEPTIDASE SUBUNIT ALPHA"/>
    <property type="match status" value="1"/>
</dbReference>
<accession>A0A9X3TWM9</accession>
<evidence type="ECO:0000256" key="1">
    <source>
        <dbReference type="ARBA" id="ARBA00001947"/>
    </source>
</evidence>
<keyword evidence="8" id="KW-1185">Reference proteome</keyword>
<comment type="cofactor">
    <cofactor evidence="1">
        <name>Zn(2+)</name>
        <dbReference type="ChEBI" id="CHEBI:29105"/>
    </cofactor>
</comment>
<dbReference type="InterPro" id="IPR050361">
    <property type="entry name" value="MPP/UQCRC_Complex"/>
</dbReference>
<proteinExistence type="inferred from homology"/>
<dbReference type="InterPro" id="IPR001431">
    <property type="entry name" value="Pept_M16_Zn_BS"/>
</dbReference>
<dbReference type="PANTHER" id="PTHR11851">
    <property type="entry name" value="METALLOPROTEASE"/>
    <property type="match status" value="1"/>
</dbReference>
<dbReference type="SUPFAM" id="SSF63411">
    <property type="entry name" value="LuxS/MPP-like metallohydrolase"/>
    <property type="match status" value="2"/>
</dbReference>
<evidence type="ECO:0000313" key="8">
    <source>
        <dbReference type="Proteomes" id="UP001141619"/>
    </source>
</evidence>
<protein>
    <submittedName>
        <fullName evidence="7">Insulinase family protein</fullName>
    </submittedName>
</protein>
<dbReference type="GO" id="GO:0004222">
    <property type="term" value="F:metalloendopeptidase activity"/>
    <property type="evidence" value="ECO:0007669"/>
    <property type="project" value="InterPro"/>
</dbReference>
<dbReference type="Pfam" id="PF00675">
    <property type="entry name" value="Peptidase_M16"/>
    <property type="match status" value="1"/>
</dbReference>